<proteinExistence type="predicted"/>
<name>A0A939TDU1_9ACTN</name>
<protein>
    <recommendedName>
        <fullName evidence="2">Condensation domain-containing protein</fullName>
    </recommendedName>
</protein>
<dbReference type="Pfam" id="PF00668">
    <property type="entry name" value="Condensation"/>
    <property type="match status" value="1"/>
</dbReference>
<feature type="non-terminal residue" evidence="3">
    <location>
        <position position="1"/>
    </location>
</feature>
<dbReference type="Proteomes" id="UP000669179">
    <property type="component" value="Unassembled WGS sequence"/>
</dbReference>
<organism evidence="3 4">
    <name type="scientific">Actinomadura barringtoniae</name>
    <dbReference type="NCBI Taxonomy" id="1427535"/>
    <lineage>
        <taxon>Bacteria</taxon>
        <taxon>Bacillati</taxon>
        <taxon>Actinomycetota</taxon>
        <taxon>Actinomycetes</taxon>
        <taxon>Streptosporangiales</taxon>
        <taxon>Thermomonosporaceae</taxon>
        <taxon>Actinomadura</taxon>
    </lineage>
</organism>
<feature type="region of interest" description="Disordered" evidence="1">
    <location>
        <begin position="1"/>
        <end position="26"/>
    </location>
</feature>
<dbReference type="Gene3D" id="3.30.559.30">
    <property type="entry name" value="Nonribosomal peptide synthetase, condensation domain"/>
    <property type="match status" value="1"/>
</dbReference>
<evidence type="ECO:0000313" key="3">
    <source>
        <dbReference type="EMBL" id="MBO2455962.1"/>
    </source>
</evidence>
<dbReference type="InterPro" id="IPR001242">
    <property type="entry name" value="Condensation_dom"/>
</dbReference>
<dbReference type="EMBL" id="JAGEOJ010000073">
    <property type="protein sequence ID" value="MBO2455962.1"/>
    <property type="molecule type" value="Genomic_DNA"/>
</dbReference>
<gene>
    <name evidence="3" type="ORF">J4573_53455</name>
</gene>
<feature type="domain" description="Condensation" evidence="2">
    <location>
        <begin position="22"/>
        <end position="106"/>
    </location>
</feature>
<dbReference type="AlphaFoldDB" id="A0A939TDU1"/>
<accession>A0A939TDU1</accession>
<evidence type="ECO:0000256" key="1">
    <source>
        <dbReference type="SAM" id="MobiDB-lite"/>
    </source>
</evidence>
<dbReference type="GO" id="GO:0003824">
    <property type="term" value="F:catalytic activity"/>
    <property type="evidence" value="ECO:0007669"/>
    <property type="project" value="InterPro"/>
</dbReference>
<evidence type="ECO:0000313" key="4">
    <source>
        <dbReference type="Proteomes" id="UP000669179"/>
    </source>
</evidence>
<reference evidence="3" key="1">
    <citation type="submission" date="2021-03" db="EMBL/GenBank/DDBJ databases">
        <authorList>
            <person name="Kanchanasin P."/>
            <person name="Saeng-In P."/>
            <person name="Phongsopitanun W."/>
            <person name="Yuki M."/>
            <person name="Kudo T."/>
            <person name="Ohkuma M."/>
            <person name="Tanasupawat S."/>
        </authorList>
    </citation>
    <scope>NUCLEOTIDE SEQUENCE</scope>
    <source>
        <strain evidence="3">GKU 128</strain>
    </source>
</reference>
<sequence length="110" mass="11354">LQNTGGATLTLPGVESETESGTATSARLQPVAAAKFDLDLTVTEHFAESGESQGLSGTVIAAADLFDPGTVAALAERFVRVLETVAADADLHLSEIGIVSEKERREVVTG</sequence>
<evidence type="ECO:0000259" key="2">
    <source>
        <dbReference type="Pfam" id="PF00668"/>
    </source>
</evidence>
<dbReference type="SUPFAM" id="SSF52777">
    <property type="entry name" value="CoA-dependent acyltransferases"/>
    <property type="match status" value="1"/>
</dbReference>
<dbReference type="RefSeq" id="WP_208264196.1">
    <property type="nucleotide sequence ID" value="NZ_JAGEOJ010000073.1"/>
</dbReference>
<keyword evidence="4" id="KW-1185">Reference proteome</keyword>
<feature type="non-terminal residue" evidence="3">
    <location>
        <position position="110"/>
    </location>
</feature>
<comment type="caution">
    <text evidence="3">The sequence shown here is derived from an EMBL/GenBank/DDBJ whole genome shotgun (WGS) entry which is preliminary data.</text>
</comment>